<dbReference type="InterPro" id="IPR041677">
    <property type="entry name" value="DNA2/NAM7_AAA_11"/>
</dbReference>
<dbReference type="InterPro" id="IPR001353">
    <property type="entry name" value="Proteasome_sua/b"/>
</dbReference>
<evidence type="ECO:0000256" key="17">
    <source>
        <dbReference type="SAM" id="MobiDB-lite"/>
    </source>
</evidence>
<evidence type="ECO:0000256" key="2">
    <source>
        <dbReference type="ARBA" id="ARBA00004496"/>
    </source>
</evidence>
<evidence type="ECO:0000256" key="6">
    <source>
        <dbReference type="ARBA" id="ARBA00022490"/>
    </source>
</evidence>
<dbReference type="GO" id="GO:0005737">
    <property type="term" value="C:cytoplasm"/>
    <property type="evidence" value="ECO:0007669"/>
    <property type="project" value="UniProtKB-SubCell"/>
</dbReference>
<feature type="region of interest" description="Disordered" evidence="17">
    <location>
        <begin position="1166"/>
        <end position="1214"/>
    </location>
</feature>
<evidence type="ECO:0000256" key="12">
    <source>
        <dbReference type="ARBA" id="ARBA00023158"/>
    </source>
</evidence>
<dbReference type="PANTHER" id="PTHR45418:SF1">
    <property type="entry name" value="CANCER_TESTIS ANTIGEN 55"/>
    <property type="match status" value="1"/>
</dbReference>
<dbReference type="GO" id="GO:0003723">
    <property type="term" value="F:RNA binding"/>
    <property type="evidence" value="ECO:0007669"/>
    <property type="project" value="InterPro"/>
</dbReference>
<dbReference type="PROSITE" id="PS51476">
    <property type="entry name" value="PROTEASOME_BETA_2"/>
    <property type="match status" value="1"/>
</dbReference>
<comment type="subunit">
    <text evidence="4">Component of the 20S core complex of the 26S proteasome. The 26S proteasome is composed of a core protease (CP), known as the 20S proteasome, capped at one or both ends by the 19S regulatory particle (RP/PA700). The 20S proteasome core is composed of 28 subunits that are arranged in four stacked rings, resulting in a barrel-shaped structure. The two end rings are each formed by seven alpha subunits, and the two central rings are each formed by seven beta subunits. The catalytic chamber with the active sites is on the inside of the barrel.</text>
</comment>
<evidence type="ECO:0000256" key="5">
    <source>
        <dbReference type="ARBA" id="ARBA00012552"/>
    </source>
</evidence>
<dbReference type="CDD" id="cd18038">
    <property type="entry name" value="DEXXQc_Helz-like"/>
    <property type="match status" value="1"/>
</dbReference>
<dbReference type="Pfam" id="PF00227">
    <property type="entry name" value="Proteasome"/>
    <property type="match status" value="1"/>
</dbReference>
<evidence type="ECO:0000256" key="11">
    <source>
        <dbReference type="ARBA" id="ARBA00022942"/>
    </source>
</evidence>
<dbReference type="AlphaFoldDB" id="A0AAE1X5Q8"/>
<evidence type="ECO:0000259" key="18">
    <source>
        <dbReference type="Pfam" id="PF13086"/>
    </source>
</evidence>
<feature type="domain" description="DNA2/NAM7 helicase-like C-terminal" evidence="19">
    <location>
        <begin position="803"/>
        <end position="1007"/>
    </location>
</feature>
<dbReference type="GO" id="GO:0016787">
    <property type="term" value="F:hydrolase activity"/>
    <property type="evidence" value="ECO:0007669"/>
    <property type="project" value="UniProtKB-KW"/>
</dbReference>
<dbReference type="CDD" id="cd03758">
    <property type="entry name" value="proteasome_beta_type_2"/>
    <property type="match status" value="1"/>
</dbReference>
<dbReference type="InterPro" id="IPR041679">
    <property type="entry name" value="DNA2/NAM7-like_C"/>
</dbReference>
<dbReference type="GO" id="GO:0005634">
    <property type="term" value="C:nucleus"/>
    <property type="evidence" value="ECO:0007669"/>
    <property type="project" value="UniProtKB-SubCell"/>
</dbReference>
<keyword evidence="6" id="KW-0963">Cytoplasm</keyword>
<feature type="domain" description="DNA2/NAM7 helicase helicase" evidence="18">
    <location>
        <begin position="725"/>
        <end position="795"/>
    </location>
</feature>
<evidence type="ECO:0000256" key="10">
    <source>
        <dbReference type="ARBA" id="ARBA00022840"/>
    </source>
</evidence>
<evidence type="ECO:0000256" key="4">
    <source>
        <dbReference type="ARBA" id="ARBA00011517"/>
    </source>
</evidence>
<dbReference type="CDD" id="cd18808">
    <property type="entry name" value="SF1_C_Upf1"/>
    <property type="match status" value="1"/>
</dbReference>
<keyword evidence="11" id="KW-0647">Proteasome</keyword>
<dbReference type="EC" id="3.6.4.13" evidence="5"/>
<dbReference type="EMBL" id="JACGWL010000003">
    <property type="protein sequence ID" value="KAK4405735.1"/>
    <property type="molecule type" value="Genomic_DNA"/>
</dbReference>
<dbReference type="PANTHER" id="PTHR45418">
    <property type="entry name" value="CANCER/TESTIS ANTIGEN 55"/>
    <property type="match status" value="1"/>
</dbReference>
<dbReference type="InterPro" id="IPR023333">
    <property type="entry name" value="Proteasome_suB-type"/>
</dbReference>
<dbReference type="InterPro" id="IPR047187">
    <property type="entry name" value="SF1_C_Upf1"/>
</dbReference>
<protein>
    <recommendedName>
        <fullName evidence="5">RNA helicase</fullName>
        <ecNumber evidence="5">3.6.4.13</ecNumber>
    </recommendedName>
    <alternativeName>
        <fullName evidence="16">Proteasome subunit beta type-4</fullName>
    </alternativeName>
</protein>
<dbReference type="InterPro" id="IPR027417">
    <property type="entry name" value="P-loop_NTPase"/>
</dbReference>
<sequence length="1214" mass="136358">MESVFGLVGKDFAIVVADTSAVHSILVHKTNEDKIMVLDSHKLMGASGETGDRAQFTEYIQKNVSLYQFRNGIPLTTAAAANFTRGELATALRKNPYMVNVILAGYDKETGPSLYNIDYIASLHKVDKAAFGYGSYFALSMMDRHYRRDMTVEEAIELVDKCIMEIRSRLVIAPPNFLIKIVDKDGARELAWPLLESSLQSLMGTVRYKSDDEYSVIGDKGDIGFIDIENCKSICSYNPSEESEIVNISVPFPLVKGKPQSGFVGETLFDSITIKNTTGEPLDLWSVSIYDSKPENSFTISIMEPPTVKSDVEYIQDFVESFSLEDRVLRTDQALSIWLSCKPKEIGLHSAAVHFSVGDETIERLVFVLAEDKISQSLSSSKPYQRSRKKKQDVVNAHAADAAYVVGRRPSRGSNRGFKYHLPDYPIPAQIRDMVNNQQIPDVIHEGLTETNYGPFFKTLLAMEEIKLEEDMRAYDMECVTMKRKRNQFLSLEVSGLAEKRPSLVTGDYIFLKLATDDESSNVAYQGYIHRVEAEEIYLKFDAEFHSSHRDSDLYNVQFTYNRTGMRRLYQAVEAAECLDRNFLFPSLSSKMRLAQHKPLVPMSCNLNEEQMSAVQMIHACKGGFPYLIHGPPGTGKTMTLIEAILQIYNNKRNARILVCAPSNSAADHILERLISQKSAKIQKNEIFRLNAYTRPFEDVNPSYIEFCCVEDSIFQCPSHWDLVQYRIIISTYTSASLLYAEGIRRGHFSYFFLDEAGQASEPETMVPLSHLYSKDTVVVLAGDPMQLGPVVFSRDAESFGLGTSFLERLFDCELYSSGNENYMTKLVRNYRTHEAILRLPSELFYDGELIPCKEENTSFSSSWEDLLPDKEFPLLFIGIQGCDEREGSNPSWFNRIEASKVVEIIRLLIEEKGLKEDDIGVITPYRQQVCKIRGALENNGKLNIKVGSVEQFQGQERQVIIISTVRSTIKHNEFDRVHYLGFLSNPRRFNVAITRAKSLLVVIGNPHILCKDSNWNNLLWYCVENGSYKGCFLPEREVFGLEGPAGTEHTEAPYLGYEVENVCQPSNGNWDEEGDNWQPSEKQWGEEADNWKPSEDQWGDEGNWKPSEGQWGQEEHQSQPSGIPQVEAEDHFEPSDTGDFSKVQVKVKVLCVADEIVVGMVDELGRGGNSSAGSSVGELPPADSSVDGLSPAGSSVDDLPPAGSSVDELPLDS</sequence>
<dbReference type="Pfam" id="PF21634">
    <property type="entry name" value="MOV-10_beta-barrel"/>
    <property type="match status" value="1"/>
</dbReference>
<evidence type="ECO:0000256" key="8">
    <source>
        <dbReference type="ARBA" id="ARBA00022801"/>
    </source>
</evidence>
<dbReference type="FunFam" id="3.40.50.300:FF:001295">
    <property type="entry name" value="Probable RNA helicase SDE3"/>
    <property type="match status" value="1"/>
</dbReference>
<feature type="compositionally biased region" description="Basic and acidic residues" evidence="17">
    <location>
        <begin position="1084"/>
        <end position="1096"/>
    </location>
</feature>
<accession>A0AAE1X5Q8</accession>
<gene>
    <name evidence="21" type="ORF">Sango_0580000</name>
</gene>
<evidence type="ECO:0000256" key="16">
    <source>
        <dbReference type="ARBA" id="ARBA00075920"/>
    </source>
</evidence>
<dbReference type="Gene3D" id="3.60.20.10">
    <property type="entry name" value="Glutamine Phosphoribosylpyrophosphate, subunit 1, domain 1"/>
    <property type="match status" value="1"/>
</dbReference>
<proteinExistence type="inferred from homology"/>
<comment type="subcellular location">
    <subcellularLocation>
        <location evidence="2">Cytoplasm</location>
    </subcellularLocation>
    <subcellularLocation>
        <location evidence="1">Nucleus</location>
    </subcellularLocation>
</comment>
<dbReference type="InterPro" id="IPR049080">
    <property type="entry name" value="MOV-10-like_beta-barrel"/>
</dbReference>
<dbReference type="Proteomes" id="UP001289374">
    <property type="component" value="Unassembled WGS sequence"/>
</dbReference>
<feature type="domain" description="Helicase MOV-10-like beta-barrel" evidence="20">
    <location>
        <begin position="475"/>
        <end position="559"/>
    </location>
</feature>
<dbReference type="InterPro" id="IPR035206">
    <property type="entry name" value="Proteasome_beta2"/>
</dbReference>
<reference evidence="21" key="2">
    <citation type="journal article" date="2024" name="Plant">
        <title>Genomic evolution and insights into agronomic trait innovations of Sesamum species.</title>
        <authorList>
            <person name="Miao H."/>
            <person name="Wang L."/>
            <person name="Qu L."/>
            <person name="Liu H."/>
            <person name="Sun Y."/>
            <person name="Le M."/>
            <person name="Wang Q."/>
            <person name="Wei S."/>
            <person name="Zheng Y."/>
            <person name="Lin W."/>
            <person name="Duan Y."/>
            <person name="Cao H."/>
            <person name="Xiong S."/>
            <person name="Wang X."/>
            <person name="Wei L."/>
            <person name="Li C."/>
            <person name="Ma Q."/>
            <person name="Ju M."/>
            <person name="Zhao R."/>
            <person name="Li G."/>
            <person name="Mu C."/>
            <person name="Tian Q."/>
            <person name="Mei H."/>
            <person name="Zhang T."/>
            <person name="Gao T."/>
            <person name="Zhang H."/>
        </authorList>
    </citation>
    <scope>NUCLEOTIDE SEQUENCE</scope>
    <source>
        <strain evidence="21">K16</strain>
    </source>
</reference>
<dbReference type="InterPro" id="IPR026122">
    <property type="entry name" value="MOV-10/SDE3_DEXXQ/H-box"/>
</dbReference>
<evidence type="ECO:0000259" key="20">
    <source>
        <dbReference type="Pfam" id="PF21634"/>
    </source>
</evidence>
<dbReference type="Gene3D" id="3.40.50.300">
    <property type="entry name" value="P-loop containing nucleotide triphosphate hydrolases"/>
    <property type="match status" value="2"/>
</dbReference>
<keyword evidence="10" id="KW-0067">ATP-binding</keyword>
<evidence type="ECO:0000256" key="3">
    <source>
        <dbReference type="ARBA" id="ARBA00005601"/>
    </source>
</evidence>
<dbReference type="InterPro" id="IPR029055">
    <property type="entry name" value="Ntn_hydrolases_N"/>
</dbReference>
<evidence type="ECO:0000256" key="7">
    <source>
        <dbReference type="ARBA" id="ARBA00022741"/>
    </source>
</evidence>
<feature type="region of interest" description="Disordered" evidence="17">
    <location>
        <begin position="1069"/>
        <end position="1124"/>
    </location>
</feature>
<feature type="domain" description="DNA2/NAM7 helicase helicase" evidence="18">
    <location>
        <begin position="606"/>
        <end position="694"/>
    </location>
</feature>
<comment type="catalytic activity">
    <reaction evidence="15">
        <text>ATP + H2O = ADP + phosphate + H(+)</text>
        <dbReference type="Rhea" id="RHEA:13065"/>
        <dbReference type="ChEBI" id="CHEBI:15377"/>
        <dbReference type="ChEBI" id="CHEBI:15378"/>
        <dbReference type="ChEBI" id="CHEBI:30616"/>
        <dbReference type="ChEBI" id="CHEBI:43474"/>
        <dbReference type="ChEBI" id="CHEBI:456216"/>
        <dbReference type="EC" id="3.6.4.13"/>
    </reaction>
</comment>
<dbReference type="Pfam" id="PF13086">
    <property type="entry name" value="AAA_11"/>
    <property type="match status" value="2"/>
</dbReference>
<comment type="similarity">
    <text evidence="3">Belongs to the DNA2/NAM7 helicase family. SDE3 subfamily.</text>
</comment>
<evidence type="ECO:0000256" key="1">
    <source>
        <dbReference type="ARBA" id="ARBA00004123"/>
    </source>
</evidence>
<dbReference type="FunFam" id="3.40.50.300:FF:001468">
    <property type="entry name" value="Probable RNA helicase SDE3"/>
    <property type="match status" value="1"/>
</dbReference>
<evidence type="ECO:0000313" key="21">
    <source>
        <dbReference type="EMBL" id="KAK4405735.1"/>
    </source>
</evidence>
<dbReference type="SUPFAM" id="SSF56235">
    <property type="entry name" value="N-terminal nucleophile aminohydrolases (Ntn hydrolases)"/>
    <property type="match status" value="1"/>
</dbReference>
<keyword evidence="22" id="KW-1185">Reference proteome</keyword>
<evidence type="ECO:0000313" key="22">
    <source>
        <dbReference type="Proteomes" id="UP001289374"/>
    </source>
</evidence>
<dbReference type="GO" id="GO:0005839">
    <property type="term" value="C:proteasome core complex"/>
    <property type="evidence" value="ECO:0007669"/>
    <property type="project" value="InterPro"/>
</dbReference>
<dbReference type="GO" id="GO:0031047">
    <property type="term" value="P:regulatory ncRNA-mediated gene silencing"/>
    <property type="evidence" value="ECO:0007669"/>
    <property type="project" value="UniProtKB-KW"/>
</dbReference>
<dbReference type="GO" id="GO:0032574">
    <property type="term" value="F:5'-3' RNA helicase activity"/>
    <property type="evidence" value="ECO:0007669"/>
    <property type="project" value="InterPro"/>
</dbReference>
<reference evidence="21" key="1">
    <citation type="submission" date="2020-06" db="EMBL/GenBank/DDBJ databases">
        <authorList>
            <person name="Li T."/>
            <person name="Hu X."/>
            <person name="Zhang T."/>
            <person name="Song X."/>
            <person name="Zhang H."/>
            <person name="Dai N."/>
            <person name="Sheng W."/>
            <person name="Hou X."/>
            <person name="Wei L."/>
        </authorList>
    </citation>
    <scope>NUCLEOTIDE SEQUENCE</scope>
    <source>
        <strain evidence="21">K16</strain>
        <tissue evidence="21">Leaf</tissue>
    </source>
</reference>
<keyword evidence="13" id="KW-0539">Nucleus</keyword>
<dbReference type="GO" id="GO:0005524">
    <property type="term" value="F:ATP binding"/>
    <property type="evidence" value="ECO:0007669"/>
    <property type="project" value="UniProtKB-KW"/>
</dbReference>
<evidence type="ECO:0000259" key="19">
    <source>
        <dbReference type="Pfam" id="PF13087"/>
    </source>
</evidence>
<name>A0AAE1X5Q8_9LAMI</name>
<organism evidence="21 22">
    <name type="scientific">Sesamum angolense</name>
    <dbReference type="NCBI Taxonomy" id="2727404"/>
    <lineage>
        <taxon>Eukaryota</taxon>
        <taxon>Viridiplantae</taxon>
        <taxon>Streptophyta</taxon>
        <taxon>Embryophyta</taxon>
        <taxon>Tracheophyta</taxon>
        <taxon>Spermatophyta</taxon>
        <taxon>Magnoliopsida</taxon>
        <taxon>eudicotyledons</taxon>
        <taxon>Gunneridae</taxon>
        <taxon>Pentapetalae</taxon>
        <taxon>asterids</taxon>
        <taxon>lamiids</taxon>
        <taxon>Lamiales</taxon>
        <taxon>Pedaliaceae</taxon>
        <taxon>Sesamum</taxon>
    </lineage>
</organism>
<dbReference type="FunFam" id="3.60.20.10:FF:000008">
    <property type="entry name" value="Proteasome subunit beta type-4"/>
    <property type="match status" value="1"/>
</dbReference>
<evidence type="ECO:0000256" key="13">
    <source>
        <dbReference type="ARBA" id="ARBA00023242"/>
    </source>
</evidence>
<dbReference type="GO" id="GO:0010498">
    <property type="term" value="P:proteasomal protein catabolic process"/>
    <property type="evidence" value="ECO:0007669"/>
    <property type="project" value="InterPro"/>
</dbReference>
<dbReference type="Pfam" id="PF13087">
    <property type="entry name" value="AAA_12"/>
    <property type="match status" value="1"/>
</dbReference>
<keyword evidence="7" id="KW-0547">Nucleotide-binding</keyword>
<evidence type="ECO:0000256" key="15">
    <source>
        <dbReference type="ARBA" id="ARBA00047984"/>
    </source>
</evidence>
<comment type="caution">
    <text evidence="21">The sequence shown here is derived from an EMBL/GenBank/DDBJ whole genome shotgun (WGS) entry which is preliminary data.</text>
</comment>
<comment type="function">
    <text evidence="14">Non-catalytic component of the proteasome, a multicatalytic proteinase complex which is characterized by its ability to cleave peptides with Arg, Phe, Tyr, Leu, and Glu adjacent to the leaving group at neutral or slightly basic pH. The proteasome has an ATP-dependent proteolytic activity.</text>
</comment>
<dbReference type="SUPFAM" id="SSF52540">
    <property type="entry name" value="P-loop containing nucleoside triphosphate hydrolases"/>
    <property type="match status" value="1"/>
</dbReference>
<evidence type="ECO:0000256" key="14">
    <source>
        <dbReference type="ARBA" id="ARBA00024953"/>
    </source>
</evidence>
<evidence type="ECO:0000256" key="9">
    <source>
        <dbReference type="ARBA" id="ARBA00022806"/>
    </source>
</evidence>
<keyword evidence="8" id="KW-0378">Hydrolase</keyword>
<keyword evidence="9 21" id="KW-0347">Helicase</keyword>
<keyword evidence="12" id="KW-0943">RNA-mediated gene silencing</keyword>